<dbReference type="AlphaFoldDB" id="A0A2I0AKW4"/>
<keyword evidence="8" id="KW-0175">Coiled coil</keyword>
<sequence length="179" mass="19423">MKNGGGSGERTSRSAMVLPGIFFLFLPLLVLSLIPGAGAIWINLPASGTKCVLEEIQPNVVVLADYSVVPENPSHDHPSISAKVTSPYGNTLYQKEKITAGQFAFTTTEAGNYLACFWIDSGDKGTGATVNLDWKIGIAAKDWESVAKKEKIEGVELELRKLEANVQAIRQNLLYLKSR</sequence>
<comment type="subcellular location">
    <subcellularLocation>
        <location evidence="1 7">Membrane</location>
        <topology evidence="1 7">Single-pass type I membrane protein</topology>
    </subcellularLocation>
</comment>
<feature type="coiled-coil region" evidence="8">
    <location>
        <begin position="145"/>
        <end position="179"/>
    </location>
</feature>
<evidence type="ECO:0000256" key="7">
    <source>
        <dbReference type="RuleBase" id="RU003827"/>
    </source>
</evidence>
<keyword evidence="6 9" id="KW-0472">Membrane</keyword>
<gene>
    <name evidence="11" type="ORF">AXF42_Ash015581</name>
</gene>
<evidence type="ECO:0000256" key="3">
    <source>
        <dbReference type="ARBA" id="ARBA00022692"/>
    </source>
</evidence>
<name>A0A2I0AKW4_9ASPA</name>
<dbReference type="InterPro" id="IPR009038">
    <property type="entry name" value="GOLD_dom"/>
</dbReference>
<keyword evidence="4" id="KW-0732">Signal</keyword>
<keyword evidence="5 9" id="KW-1133">Transmembrane helix</keyword>
<feature type="domain" description="GOLD" evidence="10">
    <location>
        <begin position="49"/>
        <end position="161"/>
    </location>
</feature>
<dbReference type="GO" id="GO:0016020">
    <property type="term" value="C:membrane"/>
    <property type="evidence" value="ECO:0007669"/>
    <property type="project" value="UniProtKB-SubCell"/>
</dbReference>
<dbReference type="GO" id="GO:0017176">
    <property type="term" value="F:phosphatidylinositol N-acetylglucosaminyltransferase activity"/>
    <property type="evidence" value="ECO:0007669"/>
    <property type="project" value="UniProtKB-EC"/>
</dbReference>
<reference evidence="11 12" key="1">
    <citation type="journal article" date="2017" name="Nature">
        <title>The Apostasia genome and the evolution of orchids.</title>
        <authorList>
            <person name="Zhang G.Q."/>
            <person name="Liu K.W."/>
            <person name="Li Z."/>
            <person name="Lohaus R."/>
            <person name="Hsiao Y.Y."/>
            <person name="Niu S.C."/>
            <person name="Wang J.Y."/>
            <person name="Lin Y.C."/>
            <person name="Xu Q."/>
            <person name="Chen L.J."/>
            <person name="Yoshida K."/>
            <person name="Fujiwara S."/>
            <person name="Wang Z.W."/>
            <person name="Zhang Y.Q."/>
            <person name="Mitsuda N."/>
            <person name="Wang M."/>
            <person name="Liu G.H."/>
            <person name="Pecoraro L."/>
            <person name="Huang H.X."/>
            <person name="Xiao X.J."/>
            <person name="Lin M."/>
            <person name="Wu X.Y."/>
            <person name="Wu W.L."/>
            <person name="Chen Y.Y."/>
            <person name="Chang S.B."/>
            <person name="Sakamoto S."/>
            <person name="Ohme-Takagi M."/>
            <person name="Yagi M."/>
            <person name="Zeng S.J."/>
            <person name="Shen C.Y."/>
            <person name="Yeh C.M."/>
            <person name="Luo Y.B."/>
            <person name="Tsai W.C."/>
            <person name="Van de Peer Y."/>
            <person name="Liu Z.J."/>
        </authorList>
    </citation>
    <scope>NUCLEOTIDE SEQUENCE [LARGE SCALE GENOMIC DNA]</scope>
    <source>
        <strain evidence="12">cv. Shenzhen</strain>
        <tissue evidence="11">Stem</tissue>
    </source>
</reference>
<evidence type="ECO:0000313" key="11">
    <source>
        <dbReference type="EMBL" id="PKA56096.1"/>
    </source>
</evidence>
<accession>A0A2I0AKW4</accession>
<evidence type="ECO:0000256" key="9">
    <source>
        <dbReference type="SAM" id="Phobius"/>
    </source>
</evidence>
<dbReference type="OrthoDB" id="759142at2759"/>
<dbReference type="Pfam" id="PF01105">
    <property type="entry name" value="EMP24_GP25L"/>
    <property type="match status" value="1"/>
</dbReference>
<evidence type="ECO:0000256" key="5">
    <source>
        <dbReference type="ARBA" id="ARBA00022989"/>
    </source>
</evidence>
<evidence type="ECO:0000259" key="10">
    <source>
        <dbReference type="PROSITE" id="PS50866"/>
    </source>
</evidence>
<dbReference type="Proteomes" id="UP000236161">
    <property type="component" value="Unassembled WGS sequence"/>
</dbReference>
<comment type="similarity">
    <text evidence="2 7">Belongs to the EMP24/GP25L family.</text>
</comment>
<protein>
    <submittedName>
        <fullName evidence="11">Transmembrane emp24 domain-containing protein p24delta3</fullName>
        <ecNumber evidence="11">2.4.1.198</ecNumber>
    </submittedName>
</protein>
<organism evidence="11 12">
    <name type="scientific">Apostasia shenzhenica</name>
    <dbReference type="NCBI Taxonomy" id="1088818"/>
    <lineage>
        <taxon>Eukaryota</taxon>
        <taxon>Viridiplantae</taxon>
        <taxon>Streptophyta</taxon>
        <taxon>Embryophyta</taxon>
        <taxon>Tracheophyta</taxon>
        <taxon>Spermatophyta</taxon>
        <taxon>Magnoliopsida</taxon>
        <taxon>Liliopsida</taxon>
        <taxon>Asparagales</taxon>
        <taxon>Orchidaceae</taxon>
        <taxon>Apostasioideae</taxon>
        <taxon>Apostasia</taxon>
    </lineage>
</organism>
<dbReference type="PROSITE" id="PS50866">
    <property type="entry name" value="GOLD"/>
    <property type="match status" value="1"/>
</dbReference>
<dbReference type="STRING" id="1088818.A0A2I0AKW4"/>
<evidence type="ECO:0000256" key="1">
    <source>
        <dbReference type="ARBA" id="ARBA00004479"/>
    </source>
</evidence>
<evidence type="ECO:0000256" key="4">
    <source>
        <dbReference type="ARBA" id="ARBA00022729"/>
    </source>
</evidence>
<feature type="transmembrane region" description="Helical" evidence="9">
    <location>
        <begin position="21"/>
        <end position="42"/>
    </location>
</feature>
<dbReference type="EMBL" id="KZ451975">
    <property type="protein sequence ID" value="PKA56096.1"/>
    <property type="molecule type" value="Genomic_DNA"/>
</dbReference>
<dbReference type="PANTHER" id="PTHR22811">
    <property type="entry name" value="TRANSMEMBRANE EMP24 DOMAIN-CONTAINING PROTEIN"/>
    <property type="match status" value="1"/>
</dbReference>
<evidence type="ECO:0000256" key="8">
    <source>
        <dbReference type="SAM" id="Coils"/>
    </source>
</evidence>
<keyword evidence="11" id="KW-0808">Transferase</keyword>
<evidence type="ECO:0000256" key="6">
    <source>
        <dbReference type="ARBA" id="ARBA00023136"/>
    </source>
</evidence>
<evidence type="ECO:0000313" key="12">
    <source>
        <dbReference type="Proteomes" id="UP000236161"/>
    </source>
</evidence>
<keyword evidence="3 7" id="KW-0812">Transmembrane</keyword>
<dbReference type="SMART" id="SM01190">
    <property type="entry name" value="EMP24_GP25L"/>
    <property type="match status" value="1"/>
</dbReference>
<evidence type="ECO:0000256" key="2">
    <source>
        <dbReference type="ARBA" id="ARBA00007104"/>
    </source>
</evidence>
<keyword evidence="12" id="KW-1185">Reference proteome</keyword>
<dbReference type="EC" id="2.4.1.198" evidence="11"/>
<keyword evidence="11" id="KW-0328">Glycosyltransferase</keyword>
<dbReference type="InterPro" id="IPR015720">
    <property type="entry name" value="Emp24-like"/>
</dbReference>
<proteinExistence type="inferred from homology"/>